<reference evidence="1 2" key="1">
    <citation type="submission" date="2021-05" db="EMBL/GenBank/DDBJ databases">
        <title>Genome Assembly of Synthetic Allotetraploid Brassica napus Reveals Homoeologous Exchanges between Subgenomes.</title>
        <authorList>
            <person name="Davis J.T."/>
        </authorList>
    </citation>
    <scope>NUCLEOTIDE SEQUENCE [LARGE SCALE GENOMIC DNA]</scope>
    <source>
        <strain evidence="2">cv. Da-Ae</strain>
        <tissue evidence="1">Seedling</tissue>
    </source>
</reference>
<evidence type="ECO:0000313" key="2">
    <source>
        <dbReference type="Proteomes" id="UP000824890"/>
    </source>
</evidence>
<keyword evidence="2" id="KW-1185">Reference proteome</keyword>
<protein>
    <submittedName>
        <fullName evidence="1">Uncharacterized protein</fullName>
    </submittedName>
</protein>
<organism evidence="1 2">
    <name type="scientific">Brassica napus</name>
    <name type="common">Rape</name>
    <dbReference type="NCBI Taxonomy" id="3708"/>
    <lineage>
        <taxon>Eukaryota</taxon>
        <taxon>Viridiplantae</taxon>
        <taxon>Streptophyta</taxon>
        <taxon>Embryophyta</taxon>
        <taxon>Tracheophyta</taxon>
        <taxon>Spermatophyta</taxon>
        <taxon>Magnoliopsida</taxon>
        <taxon>eudicotyledons</taxon>
        <taxon>Gunneridae</taxon>
        <taxon>Pentapetalae</taxon>
        <taxon>rosids</taxon>
        <taxon>malvids</taxon>
        <taxon>Brassicales</taxon>
        <taxon>Brassicaceae</taxon>
        <taxon>Brassiceae</taxon>
        <taxon>Brassica</taxon>
    </lineage>
</organism>
<accession>A0ABQ8CK28</accession>
<dbReference type="EMBL" id="JAGKQM010000007">
    <property type="protein sequence ID" value="KAH0917427.1"/>
    <property type="molecule type" value="Genomic_DNA"/>
</dbReference>
<proteinExistence type="predicted"/>
<gene>
    <name evidence="1" type="ORF">HID58_025087</name>
</gene>
<sequence length="175" mass="19686">MISETKAVELAYMLPKRILEQMASKTPSMFLSNDRNLENFITLSKTDVLCVYVSFLANKGHQDLNRNQKRVVRQNAFADFGSFGNVQYKTLKPSLETMKPSQLRKTETIKYGDIFSGKNGLIMKLRKLSVLERYSRHRHGNATCIGKMYVEGFSGGGEDGEELVVPLASHKAVSC</sequence>
<comment type="caution">
    <text evidence="1">The sequence shown here is derived from an EMBL/GenBank/DDBJ whole genome shotgun (WGS) entry which is preliminary data.</text>
</comment>
<evidence type="ECO:0000313" key="1">
    <source>
        <dbReference type="EMBL" id="KAH0917427.1"/>
    </source>
</evidence>
<dbReference type="Proteomes" id="UP000824890">
    <property type="component" value="Unassembled WGS sequence"/>
</dbReference>
<name>A0ABQ8CK28_BRANA</name>